<protein>
    <submittedName>
        <fullName evidence="6">HYL1</fullName>
    </submittedName>
</protein>
<dbReference type="PANTHER" id="PTHR46031">
    <property type="match status" value="1"/>
</dbReference>
<evidence type="ECO:0000256" key="2">
    <source>
        <dbReference type="ARBA" id="ARBA00022884"/>
    </source>
</evidence>
<evidence type="ECO:0000256" key="4">
    <source>
        <dbReference type="SAM" id="MobiDB-lite"/>
    </source>
</evidence>
<feature type="compositionally biased region" description="Polar residues" evidence="4">
    <location>
        <begin position="169"/>
        <end position="184"/>
    </location>
</feature>
<dbReference type="GO" id="GO:0003725">
    <property type="term" value="F:double-stranded RNA binding"/>
    <property type="evidence" value="ECO:0007669"/>
    <property type="project" value="InterPro"/>
</dbReference>
<proteinExistence type="evidence at transcript level"/>
<dbReference type="InterPro" id="IPR014720">
    <property type="entry name" value="dsRBD_dom"/>
</dbReference>
<feature type="compositionally biased region" description="Basic and acidic residues" evidence="4">
    <location>
        <begin position="185"/>
        <end position="197"/>
    </location>
</feature>
<name>A0A0K0M721_PINTB</name>
<feature type="compositionally biased region" description="Basic and acidic residues" evidence="4">
    <location>
        <begin position="416"/>
        <end position="440"/>
    </location>
</feature>
<feature type="domain" description="DRBM" evidence="5">
    <location>
        <begin position="92"/>
        <end position="160"/>
    </location>
</feature>
<dbReference type="Pfam" id="PF00035">
    <property type="entry name" value="dsrm"/>
    <property type="match status" value="2"/>
</dbReference>
<feature type="compositionally biased region" description="Basic residues" evidence="4">
    <location>
        <begin position="207"/>
        <end position="224"/>
    </location>
</feature>
<dbReference type="InterPro" id="IPR044451">
    <property type="entry name" value="AtDRB-like_DSRM_2"/>
</dbReference>
<dbReference type="Gene3D" id="3.30.160.20">
    <property type="match status" value="2"/>
</dbReference>
<evidence type="ECO:0000256" key="1">
    <source>
        <dbReference type="ARBA" id="ARBA00022737"/>
    </source>
</evidence>
<dbReference type="PROSITE" id="PS50137">
    <property type="entry name" value="DS_RBD"/>
    <property type="match status" value="2"/>
</dbReference>
<feature type="compositionally biased region" description="Polar residues" evidence="4">
    <location>
        <begin position="228"/>
        <end position="255"/>
    </location>
</feature>
<feature type="region of interest" description="Disordered" evidence="4">
    <location>
        <begin position="398"/>
        <end position="485"/>
    </location>
</feature>
<dbReference type="CDD" id="cd19908">
    <property type="entry name" value="DSRM_AtDRB-like_rpt2"/>
    <property type="match status" value="1"/>
</dbReference>
<dbReference type="SUPFAM" id="SSF54768">
    <property type="entry name" value="dsRNA-binding domain-like"/>
    <property type="match status" value="2"/>
</dbReference>
<dbReference type="EMBL" id="KJ711063">
    <property type="protein sequence ID" value="AJP06308.1"/>
    <property type="molecule type" value="mRNA"/>
</dbReference>
<evidence type="ECO:0000259" key="5">
    <source>
        <dbReference type="PROSITE" id="PS50137"/>
    </source>
</evidence>
<dbReference type="PANTHER" id="PTHR46031:SF35">
    <property type="entry name" value="DRBM DOMAIN-CONTAINING PROTEIN"/>
    <property type="match status" value="1"/>
</dbReference>
<evidence type="ECO:0000256" key="3">
    <source>
        <dbReference type="PROSITE-ProRule" id="PRU00266"/>
    </source>
</evidence>
<dbReference type="AlphaFoldDB" id="A0A0K0M721"/>
<sequence>MSNPVMFKSQLQEYTQKHSLSAPIYEHVKEGPSHEPNFTATVIVNGIRYDSPTAFRNRKTAEHAAAQVALQELGKAGNGAGGIPNPVFESGLCKNLLQEYAQKLNLPVPSYCCEKSGEGHTGIFISTVEIAGISYVGGPAKNKKTAEIKAARTALSAIQTQYCSQGTFTNPTSSHHGAGTNSTHLDVHSGIKRERASDQPSGERTAVKAKKRKQSKKRTGKRREKTAVNGQQTTSADNTSAIAIQGEQSHPQQMSMDDGQQLKQVTSTENTSAKDIKTEQSHPQQMSIDDGHQIKQVTSAENTLAIDMKDQQSHPQQMSVDDGQQIKQVTSAENTFTIDIKDQQSHLQQVTIDDGQQIKQAEGLDSQGTGQKSEDQEMVVSAGEEVKQLGVVMVDALGESEQRNQGDIITNGLGKNEQDKQEVDHEIYKLPSNKEEKKNGTPDFPGSDEQNKQLSNQGTEKLPVEKEVQKLKEEHGTQEEISPLE</sequence>
<feature type="compositionally biased region" description="Basic and acidic residues" evidence="4">
    <location>
        <begin position="462"/>
        <end position="478"/>
    </location>
</feature>
<feature type="domain" description="DRBM" evidence="5">
    <location>
        <begin position="6"/>
        <end position="75"/>
    </location>
</feature>
<dbReference type="SMART" id="SM00358">
    <property type="entry name" value="DSRM"/>
    <property type="match status" value="2"/>
</dbReference>
<accession>A0A0K0M721</accession>
<keyword evidence="1" id="KW-0677">Repeat</keyword>
<feature type="region of interest" description="Disordered" evidence="4">
    <location>
        <begin position="169"/>
        <end position="292"/>
    </location>
</feature>
<feature type="compositionally biased region" description="Polar residues" evidence="4">
    <location>
        <begin position="261"/>
        <end position="271"/>
    </location>
</feature>
<organism evidence="6">
    <name type="scientific">Pinus tabuliformis</name>
    <name type="common">Chinese red pine</name>
    <name type="synonym">Pinus leucosperma</name>
    <dbReference type="NCBI Taxonomy" id="88731"/>
    <lineage>
        <taxon>Eukaryota</taxon>
        <taxon>Viridiplantae</taxon>
        <taxon>Streptophyta</taxon>
        <taxon>Embryophyta</taxon>
        <taxon>Tracheophyta</taxon>
        <taxon>Spermatophyta</taxon>
        <taxon>Pinopsida</taxon>
        <taxon>Pinidae</taxon>
        <taxon>Conifers I</taxon>
        <taxon>Pinales</taxon>
        <taxon>Pinaceae</taxon>
        <taxon>Pinus</taxon>
        <taxon>Pinus subgen. Pinus</taxon>
    </lineage>
</organism>
<feature type="region of interest" description="Disordered" evidence="4">
    <location>
        <begin position="362"/>
        <end position="382"/>
    </location>
</feature>
<evidence type="ECO:0000313" key="6">
    <source>
        <dbReference type="EMBL" id="AJP06308.1"/>
    </source>
</evidence>
<reference evidence="6" key="1">
    <citation type="submission" date="2014-04" db="EMBL/GenBank/DDBJ databases">
        <title>The genes involved in the male and female cone development in Pinus tabuliformis.</title>
        <authorList>
            <person name="Niu S."/>
            <person name="Li W."/>
            <person name="Chen X."/>
        </authorList>
    </citation>
    <scope>NUCLEOTIDE SEQUENCE</scope>
</reference>
<keyword evidence="2 3" id="KW-0694">RNA-binding</keyword>